<dbReference type="EMBL" id="BAAAMJ010000010">
    <property type="protein sequence ID" value="GAA1906152.1"/>
    <property type="molecule type" value="Genomic_DNA"/>
</dbReference>
<keyword evidence="2" id="KW-1185">Reference proteome</keyword>
<accession>A0ABN2NX90</accession>
<sequence>MVEATRTRRRKTLIVCDRCHAEIHQQPLAQQHQWRAGCGETRTSGSEGDRTEEDLFRRHLAVHHVRDVNCAEDAYAPTLHTGTAPRAMASLRNLAIGLLTTLGAANIAKTTRAIRDQPGRALPLVGIINNRAPQGI</sequence>
<dbReference type="Proteomes" id="UP001501303">
    <property type="component" value="Unassembled WGS sequence"/>
</dbReference>
<evidence type="ECO:0008006" key="3">
    <source>
        <dbReference type="Google" id="ProtNLM"/>
    </source>
</evidence>
<name>A0ABN2NX90_9ACTN</name>
<gene>
    <name evidence="1" type="ORF">GCM10009716_15160</name>
</gene>
<evidence type="ECO:0000313" key="1">
    <source>
        <dbReference type="EMBL" id="GAA1906152.1"/>
    </source>
</evidence>
<reference evidence="1 2" key="1">
    <citation type="journal article" date="2019" name="Int. J. Syst. Evol. Microbiol.">
        <title>The Global Catalogue of Microorganisms (GCM) 10K type strain sequencing project: providing services to taxonomists for standard genome sequencing and annotation.</title>
        <authorList>
            <consortium name="The Broad Institute Genomics Platform"/>
            <consortium name="The Broad Institute Genome Sequencing Center for Infectious Disease"/>
            <person name="Wu L."/>
            <person name="Ma J."/>
        </authorList>
    </citation>
    <scope>NUCLEOTIDE SEQUENCE [LARGE SCALE GENOMIC DNA]</scope>
    <source>
        <strain evidence="1 2">JCM 13581</strain>
    </source>
</reference>
<evidence type="ECO:0000313" key="2">
    <source>
        <dbReference type="Proteomes" id="UP001501303"/>
    </source>
</evidence>
<protein>
    <recommendedName>
        <fullName evidence="3">Transposase</fullName>
    </recommendedName>
</protein>
<comment type="caution">
    <text evidence="1">The sequence shown here is derived from an EMBL/GenBank/DDBJ whole genome shotgun (WGS) entry which is preliminary data.</text>
</comment>
<dbReference type="RefSeq" id="WP_344259743.1">
    <property type="nucleotide sequence ID" value="NZ_BAAAMJ010000010.1"/>
</dbReference>
<proteinExistence type="predicted"/>
<organism evidence="1 2">
    <name type="scientific">Streptomyces sodiiphilus</name>
    <dbReference type="NCBI Taxonomy" id="226217"/>
    <lineage>
        <taxon>Bacteria</taxon>
        <taxon>Bacillati</taxon>
        <taxon>Actinomycetota</taxon>
        <taxon>Actinomycetes</taxon>
        <taxon>Kitasatosporales</taxon>
        <taxon>Streptomycetaceae</taxon>
        <taxon>Streptomyces</taxon>
    </lineage>
</organism>